<name>A0A1Y1IFD6_KLENI</name>
<dbReference type="InterPro" id="IPR018303">
    <property type="entry name" value="ATPase_P-typ_P_site"/>
</dbReference>
<gene>
    <name evidence="17" type="ORF">KFL_003560030</name>
</gene>
<dbReference type="GO" id="GO:0046872">
    <property type="term" value="F:metal ion binding"/>
    <property type="evidence" value="ECO:0007669"/>
    <property type="project" value="UniProtKB-KW"/>
</dbReference>
<dbReference type="SUPFAM" id="SSF81653">
    <property type="entry name" value="Calcium ATPase, transduction domain A"/>
    <property type="match status" value="1"/>
</dbReference>
<dbReference type="EC" id="7.2.2.-" evidence="13"/>
<keyword evidence="3" id="KW-0597">Phosphoprotein</keyword>
<dbReference type="GO" id="GO:0140358">
    <property type="term" value="F:P-type transmembrane transporter activity"/>
    <property type="evidence" value="ECO:0007669"/>
    <property type="project" value="InterPro"/>
</dbReference>
<evidence type="ECO:0000256" key="11">
    <source>
        <dbReference type="ARBA" id="ARBA00023136"/>
    </source>
</evidence>
<dbReference type="InterPro" id="IPR001757">
    <property type="entry name" value="P_typ_ATPase"/>
</dbReference>
<keyword evidence="9 13" id="KW-1278">Translocase</keyword>
<dbReference type="Pfam" id="PF12409">
    <property type="entry name" value="P5-ATPase"/>
    <property type="match status" value="1"/>
</dbReference>
<feature type="domain" description="P-type ATPase A" evidence="15">
    <location>
        <begin position="330"/>
        <end position="415"/>
    </location>
</feature>
<feature type="transmembrane region" description="Helical" evidence="13">
    <location>
        <begin position="488"/>
        <end position="509"/>
    </location>
</feature>
<keyword evidence="11 13" id="KW-0472">Membrane</keyword>
<keyword evidence="5 13" id="KW-0479">Metal-binding</keyword>
<dbReference type="OrthoDB" id="48943at2759"/>
<organism evidence="17 18">
    <name type="scientific">Klebsormidium nitens</name>
    <name type="common">Green alga</name>
    <name type="synonym">Ulothrix nitens</name>
    <dbReference type="NCBI Taxonomy" id="105231"/>
    <lineage>
        <taxon>Eukaryota</taxon>
        <taxon>Viridiplantae</taxon>
        <taxon>Streptophyta</taxon>
        <taxon>Klebsormidiophyceae</taxon>
        <taxon>Klebsormidiales</taxon>
        <taxon>Klebsormidiaceae</taxon>
        <taxon>Klebsormidium</taxon>
    </lineage>
</organism>
<dbReference type="OMA" id="FSCFQYM"/>
<dbReference type="PRINTS" id="PR00119">
    <property type="entry name" value="CATATPASE"/>
</dbReference>
<feature type="transmembrane region" description="Helical" evidence="13">
    <location>
        <begin position="1159"/>
        <end position="1178"/>
    </location>
</feature>
<feature type="transmembrane region" description="Helical" evidence="13">
    <location>
        <begin position="85"/>
        <end position="104"/>
    </location>
</feature>
<evidence type="ECO:0000313" key="18">
    <source>
        <dbReference type="Proteomes" id="UP000054558"/>
    </source>
</evidence>
<evidence type="ECO:0000256" key="7">
    <source>
        <dbReference type="ARBA" id="ARBA00022840"/>
    </source>
</evidence>
<keyword evidence="8 13" id="KW-0460">Magnesium</keyword>
<evidence type="ECO:0000256" key="3">
    <source>
        <dbReference type="ARBA" id="ARBA00022553"/>
    </source>
</evidence>
<dbReference type="InterPro" id="IPR047819">
    <property type="entry name" value="P5A-ATPase_N"/>
</dbReference>
<dbReference type="GO" id="GO:0019829">
    <property type="term" value="F:ATPase-coupled monoatomic cation transmembrane transporter activity"/>
    <property type="evidence" value="ECO:0000318"/>
    <property type="project" value="GO_Central"/>
</dbReference>
<dbReference type="PANTHER" id="PTHR45630">
    <property type="entry name" value="CATION-TRANSPORTING ATPASE-RELATED"/>
    <property type="match status" value="1"/>
</dbReference>
<dbReference type="SFLD" id="SFLDG00002">
    <property type="entry name" value="C1.7:_P-type_atpase_like"/>
    <property type="match status" value="1"/>
</dbReference>
<comment type="similarity">
    <text evidence="2 13">Belongs to the cation transport ATPase (P-type) (TC 3.A.3) family. Type V subfamily.</text>
</comment>
<feature type="transmembrane region" description="Helical" evidence="13">
    <location>
        <begin position="1341"/>
        <end position="1359"/>
    </location>
</feature>
<dbReference type="InterPro" id="IPR008250">
    <property type="entry name" value="ATPase_P-typ_transduc_dom_A_sf"/>
</dbReference>
<evidence type="ECO:0000259" key="15">
    <source>
        <dbReference type="Pfam" id="PF00122"/>
    </source>
</evidence>
<feature type="transmembrane region" description="Helical" evidence="13">
    <location>
        <begin position="515"/>
        <end position="545"/>
    </location>
</feature>
<dbReference type="Pfam" id="PF13246">
    <property type="entry name" value="Cation_ATPase"/>
    <property type="match status" value="1"/>
</dbReference>
<evidence type="ECO:0000256" key="13">
    <source>
        <dbReference type="RuleBase" id="RU362082"/>
    </source>
</evidence>
<keyword evidence="4 13" id="KW-0812">Transmembrane</keyword>
<evidence type="ECO:0000256" key="5">
    <source>
        <dbReference type="ARBA" id="ARBA00022723"/>
    </source>
</evidence>
<evidence type="ECO:0000256" key="9">
    <source>
        <dbReference type="ARBA" id="ARBA00022967"/>
    </source>
</evidence>
<dbReference type="GO" id="GO:0016020">
    <property type="term" value="C:membrane"/>
    <property type="evidence" value="ECO:0000318"/>
    <property type="project" value="GO_Central"/>
</dbReference>
<keyword evidence="18" id="KW-1185">Reference proteome</keyword>
<dbReference type="InterPro" id="IPR023298">
    <property type="entry name" value="ATPase_P-typ_TM_dom_sf"/>
</dbReference>
<dbReference type="SFLD" id="SFLDS00003">
    <property type="entry name" value="Haloacid_Dehalogenase"/>
    <property type="match status" value="1"/>
</dbReference>
<dbReference type="Gene3D" id="3.40.1110.10">
    <property type="entry name" value="Calcium-transporting ATPase, cytoplasmic domain N"/>
    <property type="match status" value="2"/>
</dbReference>
<reference evidence="17 18" key="1">
    <citation type="journal article" date="2014" name="Nat. Commun.">
        <title>Klebsormidium flaccidum genome reveals primary factors for plant terrestrial adaptation.</title>
        <authorList>
            <person name="Hori K."/>
            <person name="Maruyama F."/>
            <person name="Fujisawa T."/>
            <person name="Togashi T."/>
            <person name="Yamamoto N."/>
            <person name="Seo M."/>
            <person name="Sato S."/>
            <person name="Yamada T."/>
            <person name="Mori H."/>
            <person name="Tajima N."/>
            <person name="Moriyama T."/>
            <person name="Ikeuchi M."/>
            <person name="Watanabe M."/>
            <person name="Wada H."/>
            <person name="Kobayashi K."/>
            <person name="Saito M."/>
            <person name="Masuda T."/>
            <person name="Sasaki-Sekimoto Y."/>
            <person name="Mashiguchi K."/>
            <person name="Awai K."/>
            <person name="Shimojima M."/>
            <person name="Masuda S."/>
            <person name="Iwai M."/>
            <person name="Nobusawa T."/>
            <person name="Narise T."/>
            <person name="Kondo S."/>
            <person name="Saito H."/>
            <person name="Sato R."/>
            <person name="Murakawa M."/>
            <person name="Ihara Y."/>
            <person name="Oshima-Yamada Y."/>
            <person name="Ohtaka K."/>
            <person name="Satoh M."/>
            <person name="Sonobe K."/>
            <person name="Ishii M."/>
            <person name="Ohtani R."/>
            <person name="Kanamori-Sato M."/>
            <person name="Honoki R."/>
            <person name="Miyazaki D."/>
            <person name="Mochizuki H."/>
            <person name="Umetsu J."/>
            <person name="Higashi K."/>
            <person name="Shibata D."/>
            <person name="Kamiya Y."/>
            <person name="Sato N."/>
            <person name="Nakamura Y."/>
            <person name="Tabata S."/>
            <person name="Ida S."/>
            <person name="Kurokawa K."/>
            <person name="Ohta H."/>
        </authorList>
    </citation>
    <scope>NUCLEOTIDE SEQUENCE [LARGE SCALE GENOMIC DNA]</scope>
    <source>
        <strain evidence="17 18">NIES-2285</strain>
    </source>
</reference>
<comment type="subcellular location">
    <subcellularLocation>
        <location evidence="1 13">Membrane</location>
        <topology evidence="1 13">Multi-pass membrane protein</topology>
    </subcellularLocation>
</comment>
<feature type="transmembrane region" description="Helical" evidence="13">
    <location>
        <begin position="238"/>
        <end position="270"/>
    </location>
</feature>
<dbReference type="NCBIfam" id="TIGR01494">
    <property type="entry name" value="ATPase_P-type"/>
    <property type="match status" value="2"/>
</dbReference>
<evidence type="ECO:0000256" key="2">
    <source>
        <dbReference type="ARBA" id="ARBA00006000"/>
    </source>
</evidence>
<feature type="domain" description="P5B-type ATPase N-terminal" evidence="16">
    <location>
        <begin position="78"/>
        <end position="144"/>
    </location>
</feature>
<comment type="catalytic activity">
    <reaction evidence="12 13">
        <text>ATP + H2O = ADP + phosphate + H(+)</text>
        <dbReference type="Rhea" id="RHEA:13065"/>
        <dbReference type="ChEBI" id="CHEBI:15377"/>
        <dbReference type="ChEBI" id="CHEBI:15378"/>
        <dbReference type="ChEBI" id="CHEBI:30616"/>
        <dbReference type="ChEBI" id="CHEBI:43474"/>
        <dbReference type="ChEBI" id="CHEBI:456216"/>
    </reaction>
</comment>
<feature type="transmembrane region" description="Helical" evidence="13">
    <location>
        <begin position="1299"/>
        <end position="1321"/>
    </location>
</feature>
<evidence type="ECO:0000256" key="1">
    <source>
        <dbReference type="ARBA" id="ARBA00004141"/>
    </source>
</evidence>
<dbReference type="STRING" id="105231.A0A1Y1IFD6"/>
<dbReference type="InterPro" id="IPR044492">
    <property type="entry name" value="P_typ_ATPase_HD_dom"/>
</dbReference>
<feature type="region of interest" description="Disordered" evidence="14">
    <location>
        <begin position="1002"/>
        <end position="1027"/>
    </location>
</feature>
<evidence type="ECO:0000259" key="16">
    <source>
        <dbReference type="Pfam" id="PF12409"/>
    </source>
</evidence>
<evidence type="ECO:0000313" key="17">
    <source>
        <dbReference type="EMBL" id="GAQ87476.1"/>
    </source>
</evidence>
<dbReference type="EMBL" id="DF237305">
    <property type="protein sequence ID" value="GAQ87476.1"/>
    <property type="molecule type" value="Genomic_DNA"/>
</dbReference>
<dbReference type="SUPFAM" id="SSF56784">
    <property type="entry name" value="HAD-like"/>
    <property type="match status" value="1"/>
</dbReference>
<dbReference type="Proteomes" id="UP000054558">
    <property type="component" value="Unassembled WGS sequence"/>
</dbReference>
<dbReference type="SUPFAM" id="SSF81665">
    <property type="entry name" value="Calcium ATPase, transmembrane domain M"/>
    <property type="match status" value="1"/>
</dbReference>
<evidence type="ECO:0000256" key="12">
    <source>
        <dbReference type="ARBA" id="ARBA00049360"/>
    </source>
</evidence>
<keyword evidence="10 13" id="KW-1133">Transmembrane helix</keyword>
<dbReference type="Gene3D" id="3.40.50.1000">
    <property type="entry name" value="HAD superfamily/HAD-like"/>
    <property type="match status" value="2"/>
</dbReference>
<accession>A0A1Y1IFD6</accession>
<evidence type="ECO:0000256" key="14">
    <source>
        <dbReference type="SAM" id="MobiDB-lite"/>
    </source>
</evidence>
<evidence type="ECO:0000256" key="4">
    <source>
        <dbReference type="ARBA" id="ARBA00022692"/>
    </source>
</evidence>
<feature type="transmembrane region" description="Helical" evidence="13">
    <location>
        <begin position="1184"/>
        <end position="1204"/>
    </location>
</feature>
<dbReference type="PROSITE" id="PS00154">
    <property type="entry name" value="ATPASE_E1_E2"/>
    <property type="match status" value="1"/>
</dbReference>
<keyword evidence="7 13" id="KW-0067">ATP-binding</keyword>
<dbReference type="InterPro" id="IPR006544">
    <property type="entry name" value="P-type_TPase_V"/>
</dbReference>
<dbReference type="InterPro" id="IPR023214">
    <property type="entry name" value="HAD_sf"/>
</dbReference>
<dbReference type="InterPro" id="IPR036412">
    <property type="entry name" value="HAD-like_sf"/>
</dbReference>
<dbReference type="GO" id="GO:0016887">
    <property type="term" value="F:ATP hydrolysis activity"/>
    <property type="evidence" value="ECO:0007669"/>
    <property type="project" value="InterPro"/>
</dbReference>
<evidence type="ECO:0000256" key="8">
    <source>
        <dbReference type="ARBA" id="ARBA00022842"/>
    </source>
</evidence>
<proteinExistence type="inferred from homology"/>
<dbReference type="InterPro" id="IPR023299">
    <property type="entry name" value="ATPase_P-typ_cyto_dom_N"/>
</dbReference>
<dbReference type="PANTHER" id="PTHR45630:SF8">
    <property type="entry name" value="CATION-TRANSPORTING ATPASE"/>
    <property type="match status" value="1"/>
</dbReference>
<evidence type="ECO:0000256" key="10">
    <source>
        <dbReference type="ARBA" id="ARBA00022989"/>
    </source>
</evidence>
<dbReference type="Gene3D" id="2.70.150.10">
    <property type="entry name" value="Calcium-transporting ATPase, cytoplasmic transduction domain A"/>
    <property type="match status" value="2"/>
</dbReference>
<dbReference type="GO" id="GO:0005524">
    <property type="term" value="F:ATP binding"/>
    <property type="evidence" value="ECO:0007669"/>
    <property type="project" value="UniProtKB-KW"/>
</dbReference>
<keyword evidence="6 13" id="KW-0547">Nucleotide-binding</keyword>
<feature type="transmembrane region" description="Helical" evidence="13">
    <location>
        <begin position="276"/>
        <end position="294"/>
    </location>
</feature>
<feature type="transmembrane region" description="Helical" evidence="13">
    <location>
        <begin position="1225"/>
        <end position="1245"/>
    </location>
</feature>
<evidence type="ECO:0000256" key="6">
    <source>
        <dbReference type="ARBA" id="ARBA00022741"/>
    </source>
</evidence>
<dbReference type="GO" id="GO:0055085">
    <property type="term" value="P:transmembrane transport"/>
    <property type="evidence" value="ECO:0000318"/>
    <property type="project" value="GO_Central"/>
</dbReference>
<sequence length="1436" mass="156029">MGDSIANAYQGHQTVELQSLFGGSSSGELSPEMPHKGNAGWTDPASEQLNGICSSSSRPDQLDENATLVTIRSIELLQRSLLRDAGFAALCLASGGVVALLCYWRASWYAKLRFTRVGAGDQGASHVLVESLDSLFTVCPLETARVATGAKHGARWTQSLLSEVVGSANGPCTFGWRNERFWQTPGGWCRQRLSLKRSYVDLHDLAARNAMQLGHNWEQGAQVCTPEARRWLTYGDNVLTVVVTPFIILLVLEFFKPFFIFQALAILIWFLQKYVVYAYVILALTISSALFNAFESWRNLHAIQKLASSECTVLRVTAHADGVDKPPTLRSERVKSSQLMPGDLIEVVPSMIFPCDCVLLTGQAVIKESMLTGESAPVLKSSLPLDPPEGGRGYYDPALERDSKFRLLSGTSVVQIKRPGAPPANDGSGEGGPLRSVWDFGLPTDAAGKKRMPVVAVVGATAYNTAKGQLVRAILFPKQAALDFEKKMYYFVVNLLLYLLAAIIATIVIQRNTNTAALITLNCLNLVTIAIPPALPLALSIGLSVSFGRLQGKKIFCIAPPRIVNAGRVNAACFDKTGTLTEDGLSLRGVCAVRETEEGARALTAIQADVQKAYLEAHQACSDSQSSSVPAARLALCHVLAACHGLSLLEQSALELPDENCRDDPRPRRSWKSVLGLEGALAFHRHSEQVMPEGGACEEQNEPPAPSFVGDPLEVQMFAQTGWTYSARPDDAHFVPAAPVHPYSVWSHPLLPPSADTVLIPPPEEDDAGRAALAVLRRFDFDNEIRMMSTLVLELPPGTLGGDHRSAALLAKGAPESIKERCLPASLPVDFESQLQALALNGDRVLACAYRAFPCTAATLDPLLRAPRADMESGLTFAGFLVMENKLKPETPGVLRQLTAAGLRQVMVTGDNPLTAIAVARKCGPFFLRPSRRTFLLDRGEDAAGTSGSGCVLRDVATQSQLDFDHHWGKGGGADLEQGAGDAAFGVDLVVTGRAFQALQAQHNDSGKDSRGSLPGTSSLIHPESPGGAAFSPFESVLARANIFARMSPQNKVDLITALMDLGYTVCMTGDGANDSMALKAADVGISIASKEVEEEDSVNAAPKLWPILRHTRTPEESRGILSQLDSCVLQLAHIGAVPLVLAEGRSAMVTAASMFKYMFTYGLIQTTSVIVLYRLQLELYQYMYLWADLALVFPMVVLIPSILPRPDLTPGRPESDLLARSVLVSVYGHSAILIAFQALASHYLQTQSWYQQPLPNTPGFDAQFNQNTTESWLFSTFQYIFLAWTFAQSFGKFRARMFTNLPLCAALGLQLLICSGFLLAPTPAVRRAFRMVDFSPHRGFLFGLWLLAMLNGAVHLLFERFAVLHQSAEPDPVDPQPILQELREQQREAGRAKSRAAERAESCWTEGGHCIPTKVKPARYQIVSRQTSPIWAALQ</sequence>
<dbReference type="SFLD" id="SFLDF00027">
    <property type="entry name" value="p-type_atpase"/>
    <property type="match status" value="1"/>
</dbReference>
<dbReference type="Pfam" id="PF00122">
    <property type="entry name" value="E1-E2_ATPase"/>
    <property type="match status" value="1"/>
</dbReference>
<dbReference type="InterPro" id="IPR059000">
    <property type="entry name" value="ATPase_P-type_domA"/>
</dbReference>
<protein>
    <recommendedName>
        <fullName evidence="13">Cation-transporting ATPase</fullName>
        <ecNumber evidence="13">7.2.2.-</ecNumber>
    </recommendedName>
</protein>
<dbReference type="Gene3D" id="1.20.1110.10">
    <property type="entry name" value="Calcium-transporting ATPase, transmembrane domain"/>
    <property type="match status" value="1"/>
</dbReference>